<protein>
    <submittedName>
        <fullName evidence="2">Uncharacterized protein</fullName>
    </submittedName>
</protein>
<reference evidence="2 3" key="1">
    <citation type="journal article" date="2018" name="Int. J. Syst. Evol. Microbiol.">
        <title>Glycomyces paridis sp. nov., isolated from the medicinal plant Paris polyphylla.</title>
        <authorList>
            <person name="Fang X.M."/>
            <person name="Bai J.L."/>
            <person name="Su J."/>
            <person name="Zhao L.L."/>
            <person name="Liu H.Y."/>
            <person name="Ma B.P."/>
            <person name="Zhang Y.Q."/>
            <person name="Yu L.Y."/>
        </authorList>
    </citation>
    <scope>NUCLEOTIDE SEQUENCE [LARGE SCALE GENOMIC DNA]</scope>
    <source>
        <strain evidence="2 3">CPCC 204357</strain>
    </source>
</reference>
<dbReference type="RefSeq" id="WP_136532288.1">
    <property type="nucleotide sequence ID" value="NZ_STGX01000024.1"/>
</dbReference>
<dbReference type="EMBL" id="STGX01000024">
    <property type="protein sequence ID" value="THV22095.1"/>
    <property type="molecule type" value="Genomic_DNA"/>
</dbReference>
<organism evidence="2 3">
    <name type="scientific">Glycomyces paridis</name>
    <dbReference type="NCBI Taxonomy" id="2126555"/>
    <lineage>
        <taxon>Bacteria</taxon>
        <taxon>Bacillati</taxon>
        <taxon>Actinomycetota</taxon>
        <taxon>Actinomycetes</taxon>
        <taxon>Glycomycetales</taxon>
        <taxon>Glycomycetaceae</taxon>
        <taxon>Glycomyces</taxon>
    </lineage>
</organism>
<proteinExistence type="predicted"/>
<dbReference type="Proteomes" id="UP000305792">
    <property type="component" value="Unassembled WGS sequence"/>
</dbReference>
<accession>A0A4S8NZ06</accession>
<dbReference type="AlphaFoldDB" id="A0A4S8NZ06"/>
<evidence type="ECO:0000313" key="3">
    <source>
        <dbReference type="Proteomes" id="UP000305792"/>
    </source>
</evidence>
<evidence type="ECO:0000256" key="1">
    <source>
        <dbReference type="SAM" id="Phobius"/>
    </source>
</evidence>
<sequence>MEKIALLAIGGLVLVSVVALALMSSGMRERKMSARRSRAEVAWTVVGALAGVGSLAAALWHW</sequence>
<name>A0A4S8NZ06_9ACTN</name>
<gene>
    <name evidence="2" type="ORF">E9998_24055</name>
</gene>
<keyword evidence="1" id="KW-1133">Transmembrane helix</keyword>
<feature type="transmembrane region" description="Helical" evidence="1">
    <location>
        <begin position="39"/>
        <end position="60"/>
    </location>
</feature>
<keyword evidence="1" id="KW-0812">Transmembrane</keyword>
<feature type="transmembrane region" description="Helical" evidence="1">
    <location>
        <begin position="6"/>
        <end position="27"/>
    </location>
</feature>
<keyword evidence="1" id="KW-0472">Membrane</keyword>
<evidence type="ECO:0000313" key="2">
    <source>
        <dbReference type="EMBL" id="THV22095.1"/>
    </source>
</evidence>
<keyword evidence="3" id="KW-1185">Reference proteome</keyword>
<comment type="caution">
    <text evidence="2">The sequence shown here is derived from an EMBL/GenBank/DDBJ whole genome shotgun (WGS) entry which is preliminary data.</text>
</comment>